<protein>
    <submittedName>
        <fullName evidence="1">Uncharacterized protein</fullName>
    </submittedName>
</protein>
<reference evidence="1 2" key="1">
    <citation type="journal article" date="2023" name="G3 (Bethesda)">
        <title>A chromosome-length genome assembly and annotation of blackberry (Rubus argutus, cv. 'Hillquist').</title>
        <authorList>
            <person name="Bruna T."/>
            <person name="Aryal R."/>
            <person name="Dudchenko O."/>
            <person name="Sargent D.J."/>
            <person name="Mead D."/>
            <person name="Buti M."/>
            <person name="Cavallini A."/>
            <person name="Hytonen T."/>
            <person name="Andres J."/>
            <person name="Pham M."/>
            <person name="Weisz D."/>
            <person name="Mascagni F."/>
            <person name="Usai G."/>
            <person name="Natali L."/>
            <person name="Bassil N."/>
            <person name="Fernandez G.E."/>
            <person name="Lomsadze A."/>
            <person name="Armour M."/>
            <person name="Olukolu B."/>
            <person name="Poorten T."/>
            <person name="Britton C."/>
            <person name="Davik J."/>
            <person name="Ashrafi H."/>
            <person name="Aiden E.L."/>
            <person name="Borodovsky M."/>
            <person name="Worthington M."/>
        </authorList>
    </citation>
    <scope>NUCLEOTIDE SEQUENCE [LARGE SCALE GENOMIC DNA]</scope>
    <source>
        <strain evidence="1">PI 553951</strain>
    </source>
</reference>
<accession>A0AAW1VWV7</accession>
<keyword evidence="2" id="KW-1185">Reference proteome</keyword>
<evidence type="ECO:0000313" key="2">
    <source>
        <dbReference type="Proteomes" id="UP001457282"/>
    </source>
</evidence>
<dbReference type="AlphaFoldDB" id="A0AAW1VWV7"/>
<dbReference type="Proteomes" id="UP001457282">
    <property type="component" value="Unassembled WGS sequence"/>
</dbReference>
<name>A0AAW1VWV7_RUBAR</name>
<gene>
    <name evidence="1" type="ORF">M0R45_035725</name>
</gene>
<comment type="caution">
    <text evidence="1">The sequence shown here is derived from an EMBL/GenBank/DDBJ whole genome shotgun (WGS) entry which is preliminary data.</text>
</comment>
<proteinExistence type="predicted"/>
<evidence type="ECO:0000313" key="1">
    <source>
        <dbReference type="EMBL" id="KAK9911838.1"/>
    </source>
</evidence>
<dbReference type="EMBL" id="JBEDUW010000007">
    <property type="protein sequence ID" value="KAK9911838.1"/>
    <property type="molecule type" value="Genomic_DNA"/>
</dbReference>
<sequence>MEPVEVATQEDEANNILKKRDAGALFVLKSREHHAHLGQPQLRFRDMASRPGIFWVSMCTCDCLKLSF</sequence>
<organism evidence="1 2">
    <name type="scientific">Rubus argutus</name>
    <name type="common">Southern blackberry</name>
    <dbReference type="NCBI Taxonomy" id="59490"/>
    <lineage>
        <taxon>Eukaryota</taxon>
        <taxon>Viridiplantae</taxon>
        <taxon>Streptophyta</taxon>
        <taxon>Embryophyta</taxon>
        <taxon>Tracheophyta</taxon>
        <taxon>Spermatophyta</taxon>
        <taxon>Magnoliopsida</taxon>
        <taxon>eudicotyledons</taxon>
        <taxon>Gunneridae</taxon>
        <taxon>Pentapetalae</taxon>
        <taxon>rosids</taxon>
        <taxon>fabids</taxon>
        <taxon>Rosales</taxon>
        <taxon>Rosaceae</taxon>
        <taxon>Rosoideae</taxon>
        <taxon>Rosoideae incertae sedis</taxon>
        <taxon>Rubus</taxon>
    </lineage>
</organism>